<proteinExistence type="predicted"/>
<reference evidence="2 3" key="1">
    <citation type="submission" date="2018-10" db="EMBL/GenBank/DDBJ databases">
        <title>Complete genome sequence of Malassezia restricta CBS 7877.</title>
        <authorList>
            <person name="Morand S.C."/>
            <person name="Bertignac M."/>
            <person name="Iltis A."/>
            <person name="Kolder I."/>
            <person name="Pirovano W."/>
            <person name="Jourdain R."/>
            <person name="Clavaud C."/>
        </authorList>
    </citation>
    <scope>NUCLEOTIDE SEQUENCE [LARGE SCALE GENOMIC DNA]</scope>
    <source>
        <strain evidence="2 3">CBS 7877</strain>
    </source>
</reference>
<dbReference type="Pfam" id="PF10681">
    <property type="entry name" value="Rot1"/>
    <property type="match status" value="1"/>
</dbReference>
<accession>A0A3G2S743</accession>
<dbReference type="GO" id="GO:0051082">
    <property type="term" value="F:unfolded protein binding"/>
    <property type="evidence" value="ECO:0007669"/>
    <property type="project" value="TreeGrafter"/>
</dbReference>
<protein>
    <submittedName>
        <fullName evidence="2">Protein ROT1</fullName>
    </submittedName>
</protein>
<sequence>MRPAILVWLIATLLLGHVMADLATEKRNRKIEGTWSSGAGNVMTGQDEKGVAFFNPMRRHFTVPPTAGYSYSFTKDGHFEMAQFTYQTNPKHVHCFSASLVWQHGTYKYDGTNIYMSPYKGDGAIQTMGECLDPQVQMNYYAEKEVGANVTVYTDNDIVFYPDESMYVLQMHKFNGKPLPKMYLRYRPPRMMPTRSIFKQVIGAPG</sequence>
<dbReference type="VEuPathDB" id="FungiDB:DNF11_2954"/>
<gene>
    <name evidence="2" type="primary">ROT1_2</name>
    <name evidence="2" type="ORF">DNF11_2954</name>
</gene>
<dbReference type="InterPro" id="IPR019623">
    <property type="entry name" value="Rot1"/>
</dbReference>
<dbReference type="STRING" id="425264.A0A3G2S743"/>
<evidence type="ECO:0000313" key="3">
    <source>
        <dbReference type="Proteomes" id="UP000269793"/>
    </source>
</evidence>
<dbReference type="Proteomes" id="UP000269793">
    <property type="component" value="Chromosome V"/>
</dbReference>
<dbReference type="GO" id="GO:0005789">
    <property type="term" value="C:endoplasmic reticulum membrane"/>
    <property type="evidence" value="ECO:0007669"/>
    <property type="project" value="TreeGrafter"/>
</dbReference>
<evidence type="ECO:0000313" key="2">
    <source>
        <dbReference type="EMBL" id="AYO43904.1"/>
    </source>
</evidence>
<dbReference type="PANTHER" id="PTHR28090:SF2">
    <property type="entry name" value="PROTEIN ROT1"/>
    <property type="match status" value="1"/>
</dbReference>
<dbReference type="PANTHER" id="PTHR28090">
    <property type="entry name" value="PROTEIN ROT1"/>
    <property type="match status" value="1"/>
</dbReference>
<name>A0A3G2S743_MALR7</name>
<dbReference type="GO" id="GO:0006458">
    <property type="term" value="P:'de novo' protein folding"/>
    <property type="evidence" value="ECO:0007669"/>
    <property type="project" value="InterPro"/>
</dbReference>
<feature type="chain" id="PRO_5018239058" evidence="1">
    <location>
        <begin position="21"/>
        <end position="206"/>
    </location>
</feature>
<dbReference type="OrthoDB" id="5327821at2759"/>
<organism evidence="2 3">
    <name type="scientific">Malassezia restricta (strain ATCC 96810 / NBRC 103918 / CBS 7877)</name>
    <name type="common">Seborrheic dermatitis infection agent</name>
    <dbReference type="NCBI Taxonomy" id="425264"/>
    <lineage>
        <taxon>Eukaryota</taxon>
        <taxon>Fungi</taxon>
        <taxon>Dikarya</taxon>
        <taxon>Basidiomycota</taxon>
        <taxon>Ustilaginomycotina</taxon>
        <taxon>Malasseziomycetes</taxon>
        <taxon>Malasseziales</taxon>
        <taxon>Malasseziaceae</taxon>
        <taxon>Malassezia</taxon>
    </lineage>
</organism>
<dbReference type="EMBL" id="CP033152">
    <property type="protein sequence ID" value="AYO43904.1"/>
    <property type="molecule type" value="Genomic_DNA"/>
</dbReference>
<keyword evidence="3" id="KW-1185">Reference proteome</keyword>
<dbReference type="AlphaFoldDB" id="A0A3G2S743"/>
<feature type="signal peptide" evidence="1">
    <location>
        <begin position="1"/>
        <end position="20"/>
    </location>
</feature>
<keyword evidence="1" id="KW-0732">Signal</keyword>
<evidence type="ECO:0000256" key="1">
    <source>
        <dbReference type="SAM" id="SignalP"/>
    </source>
</evidence>